<dbReference type="PRINTS" id="PR00041">
    <property type="entry name" value="LEUZIPPRCREB"/>
</dbReference>
<feature type="domain" description="KID" evidence="14">
    <location>
        <begin position="146"/>
        <end position="205"/>
    </location>
</feature>
<evidence type="ECO:0000313" key="16">
    <source>
        <dbReference type="EMBL" id="KAI1242614.1"/>
    </source>
</evidence>
<evidence type="ECO:0000256" key="4">
    <source>
        <dbReference type="ARBA" id="ARBA00022553"/>
    </source>
</evidence>
<evidence type="ECO:0000256" key="6">
    <source>
        <dbReference type="ARBA" id="ARBA00023125"/>
    </source>
</evidence>
<evidence type="ECO:0000256" key="7">
    <source>
        <dbReference type="ARBA" id="ARBA00023159"/>
    </source>
</evidence>
<comment type="subcellular location">
    <subcellularLocation>
        <location evidence="1">Nucleus</location>
    </subcellularLocation>
</comment>
<evidence type="ECO:0000256" key="5">
    <source>
        <dbReference type="ARBA" id="ARBA00023015"/>
    </source>
</evidence>
<evidence type="ECO:0000259" key="13">
    <source>
        <dbReference type="PROSITE" id="PS50217"/>
    </source>
</evidence>
<keyword evidence="4" id="KW-0597">Phosphoprotein</keyword>
<accession>A0A835P3S3</accession>
<protein>
    <recommendedName>
        <fullName evidence="10">cAMP-responsive element modulator</fullName>
    </recommendedName>
</protein>
<feature type="compositionally biased region" description="Polar residues" evidence="12">
    <location>
        <begin position="84"/>
        <end position="95"/>
    </location>
</feature>
<organism evidence="15">
    <name type="scientific">Lamprotornis superbus</name>
    <dbReference type="NCBI Taxonomy" id="245042"/>
    <lineage>
        <taxon>Eukaryota</taxon>
        <taxon>Metazoa</taxon>
        <taxon>Chordata</taxon>
        <taxon>Craniata</taxon>
        <taxon>Vertebrata</taxon>
        <taxon>Euteleostomi</taxon>
        <taxon>Archelosauria</taxon>
        <taxon>Archosauria</taxon>
        <taxon>Dinosauria</taxon>
        <taxon>Saurischia</taxon>
        <taxon>Theropoda</taxon>
        <taxon>Coelurosauria</taxon>
        <taxon>Aves</taxon>
        <taxon>Neognathae</taxon>
        <taxon>Neoaves</taxon>
        <taxon>Telluraves</taxon>
        <taxon>Australaves</taxon>
        <taxon>Passeriformes</taxon>
        <taxon>Sturnidae</taxon>
        <taxon>Lamprotornis</taxon>
    </lineage>
</organism>
<comment type="similarity">
    <text evidence="2">Belongs to the bZIP family.</text>
</comment>
<dbReference type="InterPro" id="IPR004827">
    <property type="entry name" value="bZIP"/>
</dbReference>
<feature type="coiled-coil region" evidence="11">
    <location>
        <begin position="343"/>
        <end position="370"/>
    </location>
</feature>
<dbReference type="Pfam" id="PF00170">
    <property type="entry name" value="bZIP_1"/>
    <property type="match status" value="1"/>
</dbReference>
<evidence type="ECO:0000256" key="1">
    <source>
        <dbReference type="ARBA" id="ARBA00004123"/>
    </source>
</evidence>
<reference evidence="15" key="1">
    <citation type="submission" date="2020-10" db="EMBL/GenBank/DDBJ databases">
        <title>Feather gene expression reveals the developmental basis of iridescence in African starlings.</title>
        <authorList>
            <person name="Rubenstein D.R."/>
        </authorList>
    </citation>
    <scope>NUCLEOTIDE SEQUENCE</scope>
    <source>
        <strain evidence="15">SS15</strain>
        <tissue evidence="15">Liver</tissue>
    </source>
</reference>
<reference evidence="16 17" key="2">
    <citation type="journal article" date="2021" name="J. Hered.">
        <title>Feather Gene Expression Elucidates the Developmental Basis of Plumage Iridescence in African Starlings.</title>
        <authorList>
            <person name="Rubenstein D.R."/>
            <person name="Corvelo A."/>
            <person name="MacManes M.D."/>
            <person name="Maia R."/>
            <person name="Narzisi G."/>
            <person name="Rousaki A."/>
            <person name="Vandenabeele P."/>
            <person name="Shawkey M.D."/>
            <person name="Solomon J."/>
        </authorList>
    </citation>
    <scope>NUCLEOTIDE SEQUENCE [LARGE SCALE GENOMIC DNA]</scope>
    <source>
        <strain evidence="16">SS15</strain>
    </source>
</reference>
<dbReference type="GO" id="GO:0000981">
    <property type="term" value="F:DNA-binding transcription factor activity, RNA polymerase II-specific"/>
    <property type="evidence" value="ECO:0007669"/>
    <property type="project" value="TreeGrafter"/>
</dbReference>
<proteinExistence type="inferred from homology"/>
<dbReference type="GO" id="GO:1990589">
    <property type="term" value="C:ATF4-CREB1 transcription factor complex"/>
    <property type="evidence" value="ECO:0007669"/>
    <property type="project" value="TreeGrafter"/>
</dbReference>
<feature type="non-terminal residue" evidence="15">
    <location>
        <position position="1"/>
    </location>
</feature>
<evidence type="ECO:0000313" key="17">
    <source>
        <dbReference type="Proteomes" id="UP000618051"/>
    </source>
</evidence>
<keyword evidence="5" id="KW-0805">Transcription regulation</keyword>
<keyword evidence="3" id="KW-0678">Repressor</keyword>
<dbReference type="PANTHER" id="PTHR45879">
    <property type="entry name" value="CYCLIC AMP RESPONSE ELEMENT-BINDING PROTEIN B"/>
    <property type="match status" value="1"/>
</dbReference>
<feature type="domain" description="BZIP" evidence="13">
    <location>
        <begin position="318"/>
        <end position="369"/>
    </location>
</feature>
<dbReference type="InterPro" id="IPR001630">
    <property type="entry name" value="Leuzip_CREB"/>
</dbReference>
<keyword evidence="9" id="KW-0539">Nucleus</keyword>
<feature type="non-terminal residue" evidence="15">
    <location>
        <position position="448"/>
    </location>
</feature>
<evidence type="ECO:0000256" key="11">
    <source>
        <dbReference type="SAM" id="Coils"/>
    </source>
</evidence>
<evidence type="ECO:0000256" key="9">
    <source>
        <dbReference type="ARBA" id="ARBA00023242"/>
    </source>
</evidence>
<dbReference type="InterPro" id="IPR046347">
    <property type="entry name" value="bZIP_sf"/>
</dbReference>
<dbReference type="PROSITE" id="PS50953">
    <property type="entry name" value="KID"/>
    <property type="match status" value="1"/>
</dbReference>
<evidence type="ECO:0000256" key="8">
    <source>
        <dbReference type="ARBA" id="ARBA00023163"/>
    </source>
</evidence>
<comment type="caution">
    <text evidence="15">The sequence shown here is derived from an EMBL/GenBank/DDBJ whole genome shotgun (WGS) entry which is preliminary data.</text>
</comment>
<dbReference type="Gene3D" id="1.20.5.170">
    <property type="match status" value="1"/>
</dbReference>
<keyword evidence="8" id="KW-0804">Transcription</keyword>
<evidence type="ECO:0000259" key="14">
    <source>
        <dbReference type="PROSITE" id="PS50953"/>
    </source>
</evidence>
<dbReference type="GO" id="GO:0000978">
    <property type="term" value="F:RNA polymerase II cis-regulatory region sequence-specific DNA binding"/>
    <property type="evidence" value="ECO:0007669"/>
    <property type="project" value="TreeGrafter"/>
</dbReference>
<dbReference type="Proteomes" id="UP000618051">
    <property type="component" value="Unassembled WGS sequence"/>
</dbReference>
<evidence type="ECO:0000256" key="2">
    <source>
        <dbReference type="ARBA" id="ARBA00007163"/>
    </source>
</evidence>
<dbReference type="OrthoDB" id="5970722at2759"/>
<dbReference type="FunFam" id="1.20.5.170:FF:000003">
    <property type="entry name" value="cAMP-responsive element modulator isoform X2"/>
    <property type="match status" value="1"/>
</dbReference>
<feature type="compositionally biased region" description="Low complexity" evidence="12">
    <location>
        <begin position="96"/>
        <end position="106"/>
    </location>
</feature>
<keyword evidence="7" id="KW-0010">Activator</keyword>
<dbReference type="PROSITE" id="PS00036">
    <property type="entry name" value="BZIP_BASIC"/>
    <property type="match status" value="1"/>
</dbReference>
<dbReference type="EMBL" id="JADDUC010000004">
    <property type="protein sequence ID" value="KAG0134580.1"/>
    <property type="molecule type" value="Genomic_DNA"/>
</dbReference>
<dbReference type="PROSITE" id="PS50217">
    <property type="entry name" value="BZIP"/>
    <property type="match status" value="1"/>
</dbReference>
<dbReference type="EMBL" id="JADDUC020000001">
    <property type="protein sequence ID" value="KAI1242614.1"/>
    <property type="molecule type" value="Genomic_DNA"/>
</dbReference>
<sequence>AVIASLGAECSRVKWFHGERCLVYPLAYPGAVCPLRCLSRMIEVAGAEWPGSIACAQRNGTLMTMEMVEQDDNAVDSVTERSTGHLQNQPGQSQISSGSEVSVAASSAGRGSPAVTLVQLPSGQTVHVQGVIQATQPSVIQSPHMQAVQVASIADEAAQSEVIIDSQKRREILSRRPSYRKILNELSSDAPAIAKIEEEEKSEDEGTPSGISAMAMPTSLYHTNTGQYLTISQGGTIQTVTNSGAPQPGATIVQYAAQSSDGTQQFFVPGSQVVVQAATGDMPAYQIRTPTTTLPQGVVMAASPGTLHSPQQMAEEATRKRELRLLKNREAAKECRRRKKEYIKCLESRVAVLEVQNKKLIQELETLKDICSSKTDYCFVEKSIVLLSLSAMLENCISMINFYLEEKVLRGTAVYHVPLMLTALGHTYGGFVWRSMIFGLSTVPNEFL</sequence>
<keyword evidence="6" id="KW-0238">DNA-binding</keyword>
<evidence type="ECO:0000256" key="10">
    <source>
        <dbReference type="ARBA" id="ARBA00039496"/>
    </source>
</evidence>
<dbReference type="Pfam" id="PF02173">
    <property type="entry name" value="pKID"/>
    <property type="match status" value="1"/>
</dbReference>
<dbReference type="SUPFAM" id="SSF57959">
    <property type="entry name" value="Leucine zipper domain"/>
    <property type="match status" value="1"/>
</dbReference>
<dbReference type="InterPro" id="IPR003102">
    <property type="entry name" value="CREB1-like_pKID"/>
</dbReference>
<gene>
    <name evidence="16" type="ORF">IHE44_0000149</name>
    <name evidence="15" type="ORF">IHE44_007840</name>
</gene>
<name>A0A835P3S3_9PASS</name>
<reference evidence="16" key="3">
    <citation type="submission" date="2022-01" db="EMBL/GenBank/DDBJ databases">
        <authorList>
            <person name="Rubenstein D.R."/>
        </authorList>
    </citation>
    <scope>NUCLEOTIDE SEQUENCE</scope>
    <source>
        <strain evidence="16">SS15</strain>
        <tissue evidence="16">Liver</tissue>
    </source>
</reference>
<dbReference type="AlphaFoldDB" id="A0A835P3S3"/>
<evidence type="ECO:0000256" key="3">
    <source>
        <dbReference type="ARBA" id="ARBA00022491"/>
    </source>
</evidence>
<evidence type="ECO:0000256" key="12">
    <source>
        <dbReference type="SAM" id="MobiDB-lite"/>
    </source>
</evidence>
<dbReference type="SMART" id="SM00338">
    <property type="entry name" value="BRLZ"/>
    <property type="match status" value="1"/>
</dbReference>
<keyword evidence="17" id="KW-1185">Reference proteome</keyword>
<evidence type="ECO:0000313" key="15">
    <source>
        <dbReference type="EMBL" id="KAG0134580.1"/>
    </source>
</evidence>
<dbReference type="PANTHER" id="PTHR45879:SF4">
    <property type="entry name" value="CAMP-RESPONSIVE ELEMENT MODULATOR"/>
    <property type="match status" value="1"/>
</dbReference>
<keyword evidence="11" id="KW-0175">Coiled coil</keyword>
<feature type="region of interest" description="Disordered" evidence="12">
    <location>
        <begin position="73"/>
        <end position="106"/>
    </location>
</feature>
<dbReference type="CDD" id="cd14690">
    <property type="entry name" value="bZIP_CREB1"/>
    <property type="match status" value="1"/>
</dbReference>